<dbReference type="Pfam" id="PF20327">
    <property type="entry name" value="DUF6622"/>
    <property type="match status" value="1"/>
</dbReference>
<name>A0A4R1J9Q5_9GAMM</name>
<feature type="transmembrane region" description="Helical" evidence="1">
    <location>
        <begin position="60"/>
        <end position="78"/>
    </location>
</feature>
<organism evidence="2 3">
    <name type="scientific">Celerinatantimonas diazotrophica</name>
    <dbReference type="NCBI Taxonomy" id="412034"/>
    <lineage>
        <taxon>Bacteria</taxon>
        <taxon>Pseudomonadati</taxon>
        <taxon>Pseudomonadota</taxon>
        <taxon>Gammaproteobacteria</taxon>
        <taxon>Celerinatantimonadaceae</taxon>
        <taxon>Celerinatantimonas</taxon>
    </lineage>
</organism>
<feature type="transmembrane region" description="Helical" evidence="1">
    <location>
        <begin position="125"/>
        <end position="147"/>
    </location>
</feature>
<accession>A0A4R1J9Q5</accession>
<reference evidence="2 3" key="1">
    <citation type="submission" date="2019-03" db="EMBL/GenBank/DDBJ databases">
        <title>Genomic Encyclopedia of Type Strains, Phase IV (KMG-IV): sequencing the most valuable type-strain genomes for metagenomic binning, comparative biology and taxonomic classification.</title>
        <authorList>
            <person name="Goeker M."/>
        </authorList>
    </citation>
    <scope>NUCLEOTIDE SEQUENCE [LARGE SCALE GENOMIC DNA]</scope>
    <source>
        <strain evidence="2 3">DSM 18577</strain>
    </source>
</reference>
<dbReference type="EMBL" id="SMGD01000014">
    <property type="protein sequence ID" value="TCK47342.1"/>
    <property type="molecule type" value="Genomic_DNA"/>
</dbReference>
<sequence length="163" mass="18360">MLITIINHTPIWVWLLFLYLLRKGCNSLKPQIVLPQKTIILPAIFIILSLHQLLEQFKFAEFWLLGITVGIVSGYMIFNAQIKQMYLTAEQQTILPGSYNLLILLMTVFISHYLLAVLVAVNPAAIWSILNIAISGFTAGAFGFRAASLIVQQSRLAQYPLKN</sequence>
<keyword evidence="3" id="KW-1185">Reference proteome</keyword>
<feature type="transmembrane region" description="Helical" evidence="1">
    <location>
        <begin position="34"/>
        <end position="54"/>
    </location>
</feature>
<comment type="caution">
    <text evidence="2">The sequence shown here is derived from an EMBL/GenBank/DDBJ whole genome shotgun (WGS) entry which is preliminary data.</text>
</comment>
<gene>
    <name evidence="2" type="ORF">EV690_2360</name>
</gene>
<feature type="transmembrane region" description="Helical" evidence="1">
    <location>
        <begin position="6"/>
        <end position="22"/>
    </location>
</feature>
<keyword evidence="1" id="KW-0472">Membrane</keyword>
<keyword evidence="1" id="KW-0812">Transmembrane</keyword>
<evidence type="ECO:0000313" key="2">
    <source>
        <dbReference type="EMBL" id="TCK47342.1"/>
    </source>
</evidence>
<keyword evidence="1" id="KW-1133">Transmembrane helix</keyword>
<evidence type="ECO:0008006" key="4">
    <source>
        <dbReference type="Google" id="ProtNLM"/>
    </source>
</evidence>
<dbReference type="AlphaFoldDB" id="A0A4R1J9Q5"/>
<evidence type="ECO:0000256" key="1">
    <source>
        <dbReference type="SAM" id="Phobius"/>
    </source>
</evidence>
<protein>
    <recommendedName>
        <fullName evidence="4">DUF1453 domain-containing protein</fullName>
    </recommendedName>
</protein>
<feature type="transmembrane region" description="Helical" evidence="1">
    <location>
        <begin position="99"/>
        <end position="119"/>
    </location>
</feature>
<dbReference type="Proteomes" id="UP000295565">
    <property type="component" value="Unassembled WGS sequence"/>
</dbReference>
<dbReference type="OrthoDB" id="3034721at2"/>
<dbReference type="InterPro" id="IPR046730">
    <property type="entry name" value="DUF6622"/>
</dbReference>
<proteinExistence type="predicted"/>
<dbReference type="RefSeq" id="WP_131913165.1">
    <property type="nucleotide sequence ID" value="NZ_OU594967.1"/>
</dbReference>
<evidence type="ECO:0000313" key="3">
    <source>
        <dbReference type="Proteomes" id="UP000295565"/>
    </source>
</evidence>